<feature type="non-terminal residue" evidence="1">
    <location>
        <position position="64"/>
    </location>
</feature>
<dbReference type="Proteomes" id="UP001148018">
    <property type="component" value="Unassembled WGS sequence"/>
</dbReference>
<proteinExistence type="predicted"/>
<reference evidence="1" key="1">
    <citation type="submission" date="2022-07" db="EMBL/GenBank/DDBJ databases">
        <title>Chromosome-level genome of Muraenolepis orangiensis.</title>
        <authorList>
            <person name="Kim J."/>
        </authorList>
    </citation>
    <scope>NUCLEOTIDE SEQUENCE</scope>
    <source>
        <strain evidence="1">KU_S4_2022</strain>
        <tissue evidence="1">Muscle</tissue>
    </source>
</reference>
<evidence type="ECO:0000313" key="2">
    <source>
        <dbReference type="Proteomes" id="UP001148018"/>
    </source>
</evidence>
<dbReference type="OrthoDB" id="8962680at2759"/>
<comment type="caution">
    <text evidence="1">The sequence shown here is derived from an EMBL/GenBank/DDBJ whole genome shotgun (WGS) entry which is preliminary data.</text>
</comment>
<organism evidence="1 2">
    <name type="scientific">Muraenolepis orangiensis</name>
    <name type="common">Patagonian moray cod</name>
    <dbReference type="NCBI Taxonomy" id="630683"/>
    <lineage>
        <taxon>Eukaryota</taxon>
        <taxon>Metazoa</taxon>
        <taxon>Chordata</taxon>
        <taxon>Craniata</taxon>
        <taxon>Vertebrata</taxon>
        <taxon>Euteleostomi</taxon>
        <taxon>Actinopterygii</taxon>
        <taxon>Neopterygii</taxon>
        <taxon>Teleostei</taxon>
        <taxon>Neoteleostei</taxon>
        <taxon>Acanthomorphata</taxon>
        <taxon>Zeiogadaria</taxon>
        <taxon>Gadariae</taxon>
        <taxon>Gadiformes</taxon>
        <taxon>Muraenolepidoidei</taxon>
        <taxon>Muraenolepididae</taxon>
        <taxon>Muraenolepis</taxon>
    </lineage>
</organism>
<dbReference type="AlphaFoldDB" id="A0A9Q0D5T3"/>
<gene>
    <name evidence="1" type="ORF">NHX12_000698</name>
</gene>
<sequence length="64" mass="7248">MAGTRASNNLITPYKRPIRGVAAQRFNSHHSRARSIICAFGMMKTRFRAIFLQALEVNPTFVPQ</sequence>
<accession>A0A9Q0D5T3</accession>
<keyword evidence="2" id="KW-1185">Reference proteome</keyword>
<dbReference type="EMBL" id="JANIIK010001155">
    <property type="protein sequence ID" value="KAJ3582374.1"/>
    <property type="molecule type" value="Genomic_DNA"/>
</dbReference>
<name>A0A9Q0D5T3_9TELE</name>
<evidence type="ECO:0000313" key="1">
    <source>
        <dbReference type="EMBL" id="KAJ3582374.1"/>
    </source>
</evidence>
<protein>
    <submittedName>
        <fullName evidence="1">Uncharacterized protein</fullName>
    </submittedName>
</protein>